<dbReference type="GO" id="GO:0016020">
    <property type="term" value="C:membrane"/>
    <property type="evidence" value="ECO:0007669"/>
    <property type="project" value="UniProtKB-SubCell"/>
</dbReference>
<feature type="transmembrane region" description="Helical" evidence="7">
    <location>
        <begin position="6"/>
        <end position="24"/>
    </location>
</feature>
<feature type="domain" description="Cation/H+ exchanger transmembrane" evidence="8">
    <location>
        <begin position="16"/>
        <end position="364"/>
    </location>
</feature>
<evidence type="ECO:0000313" key="10">
    <source>
        <dbReference type="Proteomes" id="UP000002574"/>
    </source>
</evidence>
<protein>
    <submittedName>
        <fullName evidence="9">Na+/H+ antiporter</fullName>
    </submittedName>
</protein>
<dbReference type="InterPro" id="IPR006153">
    <property type="entry name" value="Cation/H_exchanger_TM"/>
</dbReference>
<dbReference type="STRING" id="608538.HTH_0128"/>
<name>D3DFJ3_HYDTT</name>
<keyword evidence="6 7" id="KW-0472">Membrane</keyword>
<evidence type="ECO:0000256" key="4">
    <source>
        <dbReference type="ARBA" id="ARBA00022692"/>
    </source>
</evidence>
<evidence type="ECO:0000256" key="2">
    <source>
        <dbReference type="ARBA" id="ARBA00005551"/>
    </source>
</evidence>
<evidence type="ECO:0000313" key="9">
    <source>
        <dbReference type="EMBL" id="BAI68595.1"/>
    </source>
</evidence>
<dbReference type="OrthoDB" id="9781411at2"/>
<keyword evidence="4 7" id="KW-0812">Transmembrane</keyword>
<dbReference type="PANTHER" id="PTHR42751">
    <property type="entry name" value="SODIUM/HYDROGEN EXCHANGER FAMILY/TRKA DOMAIN PROTEIN"/>
    <property type="match status" value="1"/>
</dbReference>
<dbReference type="Proteomes" id="UP000002574">
    <property type="component" value="Chromosome"/>
</dbReference>
<evidence type="ECO:0000256" key="5">
    <source>
        <dbReference type="ARBA" id="ARBA00022989"/>
    </source>
</evidence>
<dbReference type="EMBL" id="AP011112">
    <property type="protein sequence ID" value="BAI68595.1"/>
    <property type="molecule type" value="Genomic_DNA"/>
</dbReference>
<feature type="transmembrane region" description="Helical" evidence="7">
    <location>
        <begin position="291"/>
        <end position="316"/>
    </location>
</feature>
<feature type="transmembrane region" description="Helical" evidence="7">
    <location>
        <begin position="112"/>
        <end position="133"/>
    </location>
</feature>
<comment type="subcellular location">
    <subcellularLocation>
        <location evidence="1">Membrane</location>
        <topology evidence="1">Multi-pass membrane protein</topology>
    </subcellularLocation>
</comment>
<gene>
    <name evidence="9" type="ordered locus">HTH_0128</name>
</gene>
<feature type="transmembrane region" description="Helical" evidence="7">
    <location>
        <begin position="173"/>
        <end position="194"/>
    </location>
</feature>
<feature type="transmembrane region" description="Helical" evidence="7">
    <location>
        <begin position="87"/>
        <end position="106"/>
    </location>
</feature>
<feature type="transmembrane region" description="Helical" evidence="7">
    <location>
        <begin position="261"/>
        <end position="279"/>
    </location>
</feature>
<keyword evidence="10" id="KW-1185">Reference proteome</keyword>
<proteinExistence type="inferred from homology"/>
<evidence type="ECO:0000259" key="8">
    <source>
        <dbReference type="Pfam" id="PF00999"/>
    </source>
</evidence>
<keyword evidence="5 7" id="KW-1133">Transmembrane helix</keyword>
<feature type="transmembrane region" description="Helical" evidence="7">
    <location>
        <begin position="347"/>
        <end position="370"/>
    </location>
</feature>
<organism evidence="9 10">
    <name type="scientific">Hydrogenobacter thermophilus (strain DSM 6534 / IAM 12695 / TK-6)</name>
    <dbReference type="NCBI Taxonomy" id="608538"/>
    <lineage>
        <taxon>Bacteria</taxon>
        <taxon>Pseudomonadati</taxon>
        <taxon>Aquificota</taxon>
        <taxon>Aquificia</taxon>
        <taxon>Aquificales</taxon>
        <taxon>Aquificaceae</taxon>
        <taxon>Hydrogenobacter</taxon>
    </lineage>
</organism>
<comment type="similarity">
    <text evidence="2">Belongs to the monovalent cation:proton antiporter 2 (CPA2) transporter (TC 2.A.37) family.</text>
</comment>
<accession>D3DFJ3</accession>
<dbReference type="KEGG" id="hte:Hydth_0129"/>
<reference evidence="9 10" key="1">
    <citation type="journal article" date="2010" name="J. Bacteriol.">
        <title>Complete genome sequence of the thermophilic, obligately chemolithoautotrophic hydrogen-oxidizing bacterium Hydrogenobacter thermophilus TK-6.</title>
        <authorList>
            <person name="Arai H."/>
            <person name="Kanbe H."/>
            <person name="Ishii M."/>
            <person name="Igarashi Y."/>
        </authorList>
    </citation>
    <scope>NUCLEOTIDE SEQUENCE [LARGE SCALE GENOMIC DNA]</scope>
    <source>
        <strain evidence="10">DSM 6534 / IAM 12695 / TK-6 [Tokyo]</strain>
    </source>
</reference>
<evidence type="ECO:0000256" key="1">
    <source>
        <dbReference type="ARBA" id="ARBA00004141"/>
    </source>
</evidence>
<feature type="transmembrane region" description="Helical" evidence="7">
    <location>
        <begin position="145"/>
        <end position="167"/>
    </location>
</feature>
<dbReference type="AlphaFoldDB" id="D3DFJ3"/>
<dbReference type="GO" id="GO:0015297">
    <property type="term" value="F:antiporter activity"/>
    <property type="evidence" value="ECO:0007669"/>
    <property type="project" value="InterPro"/>
</dbReference>
<dbReference type="KEGG" id="hth:HTH_0128"/>
<feature type="transmembrane region" description="Helical" evidence="7">
    <location>
        <begin position="52"/>
        <end position="75"/>
    </location>
</feature>
<dbReference type="PANTHER" id="PTHR42751:SF3">
    <property type="entry name" value="SODIUM_GLUTAMATE SYMPORTER"/>
    <property type="match status" value="1"/>
</dbReference>
<sequence length="388" mass="43916">MHAGAELVYAGFILLFMFSLAYGLKTLKFPYIISFMLSGFLLKSVVPEDVSGILLIFEYSAVALLFFFVGLEYSFEKLLGMLRILKAGFLDLLINFLPIFAISYAFTKEFILSLVLASALYPSSTAITVKLFMDYKRLINPEVDLLIGILIFEDLICIILLSLLTSFVRLGNINYYAISKSIFILTFLFLLFYLIRNPVKVFFEFAERKVDENLFVFLIFGTLLLLCGLALKYDVSEALVAFIFGVLIPENSRAFKIVESSLSPLKELSVGLFFFFFTYKTDINSLEQLSFVLLLVATALVFKLISTYISSLVYGFDKRVSMRASLSFLQRGEFSLVFSSLYPPAQMITFFVVLITSLLGSFSFVFAPRLTDFLFPRKRSSKAPPQAP</sequence>
<dbReference type="eggNOG" id="COG0475">
    <property type="taxonomic scope" value="Bacteria"/>
</dbReference>
<dbReference type="Gene3D" id="1.20.1530.20">
    <property type="match status" value="1"/>
</dbReference>
<evidence type="ECO:0000256" key="3">
    <source>
        <dbReference type="ARBA" id="ARBA00022448"/>
    </source>
</evidence>
<dbReference type="RefSeq" id="WP_012962778.1">
    <property type="nucleotide sequence ID" value="NC_013799.1"/>
</dbReference>
<dbReference type="GO" id="GO:1902600">
    <property type="term" value="P:proton transmembrane transport"/>
    <property type="evidence" value="ECO:0007669"/>
    <property type="project" value="InterPro"/>
</dbReference>
<dbReference type="InterPro" id="IPR038770">
    <property type="entry name" value="Na+/solute_symporter_sf"/>
</dbReference>
<dbReference type="Pfam" id="PF00999">
    <property type="entry name" value="Na_H_Exchanger"/>
    <property type="match status" value="1"/>
</dbReference>
<feature type="transmembrane region" description="Helical" evidence="7">
    <location>
        <begin position="214"/>
        <end position="231"/>
    </location>
</feature>
<keyword evidence="3" id="KW-0813">Transport</keyword>
<evidence type="ECO:0000256" key="6">
    <source>
        <dbReference type="ARBA" id="ARBA00023136"/>
    </source>
</evidence>
<evidence type="ECO:0000256" key="7">
    <source>
        <dbReference type="SAM" id="Phobius"/>
    </source>
</evidence>